<name>A0ACC3D5K5_9PEZI</name>
<reference evidence="1" key="1">
    <citation type="submission" date="2024-09" db="EMBL/GenBank/DDBJ databases">
        <title>Black Yeasts Isolated from many extreme environments.</title>
        <authorList>
            <person name="Coleine C."/>
            <person name="Stajich J.E."/>
            <person name="Selbmann L."/>
        </authorList>
    </citation>
    <scope>NUCLEOTIDE SEQUENCE</scope>
    <source>
        <strain evidence="1">CCFEE 5737</strain>
    </source>
</reference>
<evidence type="ECO:0000313" key="1">
    <source>
        <dbReference type="EMBL" id="KAK3062180.1"/>
    </source>
</evidence>
<evidence type="ECO:0000313" key="2">
    <source>
        <dbReference type="Proteomes" id="UP001186974"/>
    </source>
</evidence>
<sequence>MAPTIISLITILVALSSTIFASPLHRREDENKCERLTKRKEWRRMTNAEKHAYTTAVLCLTKKPSKGIYPDAPGVITRYDDFVATHITMTPSIHFNGQFLPWHRAMVWTFESVLRDECGYGGAQPYWDWSLDRGLADLSESPVFDAEYGFGGNGAFVPLTDDKDDDDDDDDDDEEEDDGRFARLSELAPANSFPDARSEEEVERLRVLFRGNFVTNPKTSPVLASTVEALGKRQECSEDRQETCITTTITNEPGFDSGGRKPPSKDGSKGKPKPPKEDPAEEEEEEETPEEEEEEPEDEHDMPDMPNMPHPGHDSDDKDTPSLPIFDPSSMHTGGGCITTGPFKDLELHLGPGGDGGSSSSSSSSSSDETSKFKLNTHCLTRDFAPRSLSSASDANIDAVLTAKDFAGVRQAIERLHVVGHGAVGGLMGEMGNFFSSVNGMVLFFSLPASFFVLVPFFFFVVLGRLGSSCVVFPG</sequence>
<dbReference type="EMBL" id="JAWDJW010007427">
    <property type="protein sequence ID" value="KAK3062180.1"/>
    <property type="molecule type" value="Genomic_DNA"/>
</dbReference>
<gene>
    <name evidence="1" type="ORF">LTS18_004657</name>
</gene>
<protein>
    <submittedName>
        <fullName evidence="1">Uncharacterized protein</fullName>
    </submittedName>
</protein>
<keyword evidence="2" id="KW-1185">Reference proteome</keyword>
<dbReference type="Proteomes" id="UP001186974">
    <property type="component" value="Unassembled WGS sequence"/>
</dbReference>
<organism evidence="1 2">
    <name type="scientific">Coniosporium uncinatum</name>
    <dbReference type="NCBI Taxonomy" id="93489"/>
    <lineage>
        <taxon>Eukaryota</taxon>
        <taxon>Fungi</taxon>
        <taxon>Dikarya</taxon>
        <taxon>Ascomycota</taxon>
        <taxon>Pezizomycotina</taxon>
        <taxon>Dothideomycetes</taxon>
        <taxon>Dothideomycetes incertae sedis</taxon>
        <taxon>Coniosporium</taxon>
    </lineage>
</organism>
<comment type="caution">
    <text evidence="1">The sequence shown here is derived from an EMBL/GenBank/DDBJ whole genome shotgun (WGS) entry which is preliminary data.</text>
</comment>
<proteinExistence type="predicted"/>
<accession>A0ACC3D5K5</accession>